<feature type="signal peptide" evidence="6">
    <location>
        <begin position="1"/>
        <end position="19"/>
    </location>
</feature>
<dbReference type="Proteomes" id="UP000002019">
    <property type="component" value="Chromosome"/>
</dbReference>
<dbReference type="InterPro" id="IPR053879">
    <property type="entry name" value="HYDIN_VesB_CFA65-like_Ig"/>
</dbReference>
<dbReference type="InterPro" id="IPR013320">
    <property type="entry name" value="ConA-like_dom_sf"/>
</dbReference>
<evidence type="ECO:0000313" key="9">
    <source>
        <dbReference type="Proteomes" id="UP000002019"/>
    </source>
</evidence>
<protein>
    <recommendedName>
        <fullName evidence="7">Fibronectin type-III domain-containing protein</fullName>
    </recommendedName>
</protein>
<evidence type="ECO:0000256" key="1">
    <source>
        <dbReference type="ARBA" id="ARBA00004138"/>
    </source>
</evidence>
<gene>
    <name evidence="8" type="ordered locus">CLOAM0565</name>
</gene>
<dbReference type="SUPFAM" id="SSF49265">
    <property type="entry name" value="Fibronectin type III"/>
    <property type="match status" value="1"/>
</dbReference>
<evidence type="ECO:0000256" key="2">
    <source>
        <dbReference type="ARBA" id="ARBA00004496"/>
    </source>
</evidence>
<keyword evidence="6" id="KW-0732">Signal</keyword>
<evidence type="ECO:0000259" key="7">
    <source>
        <dbReference type="PROSITE" id="PS50853"/>
    </source>
</evidence>
<feature type="chain" id="PRO_5002755045" description="Fibronectin type-III domain-containing protein" evidence="6">
    <location>
        <begin position="20"/>
        <end position="1964"/>
    </location>
</feature>
<dbReference type="NCBIfam" id="NF038128">
    <property type="entry name" value="choice_anch_J"/>
    <property type="match status" value="2"/>
</dbReference>
<dbReference type="Pfam" id="PF22544">
    <property type="entry name" value="HYDIN_VesB_CFA65-like_Ig"/>
    <property type="match status" value="1"/>
</dbReference>
<evidence type="ECO:0000256" key="4">
    <source>
        <dbReference type="ARBA" id="ARBA00023069"/>
    </source>
</evidence>
<organism evidence="8 9">
    <name type="scientific">Cloacimonas acidaminovorans (strain Evry)</name>
    <dbReference type="NCBI Taxonomy" id="459349"/>
    <lineage>
        <taxon>Bacteria</taxon>
        <taxon>Pseudomonadati</taxon>
        <taxon>Candidatus Cloacimonadota</taxon>
        <taxon>Candidatus Cloacimonadia</taxon>
        <taxon>Candidatus Cloacimonadales</taxon>
        <taxon>Candidatus Cloacimonadaceae</taxon>
        <taxon>Candidatus Cloacimonas</taxon>
    </lineage>
</organism>
<keyword evidence="5" id="KW-0966">Cell projection</keyword>
<proteinExistence type="predicted"/>
<dbReference type="InterPro" id="IPR036116">
    <property type="entry name" value="FN3_sf"/>
</dbReference>
<dbReference type="RefSeq" id="WP_015424313.1">
    <property type="nucleotide sequence ID" value="NC_020449.1"/>
</dbReference>
<dbReference type="SUPFAM" id="SSF49899">
    <property type="entry name" value="Concanavalin A-like lectins/glucanases"/>
    <property type="match status" value="1"/>
</dbReference>
<dbReference type="HOGENOM" id="CLU_232756_0_0_0"/>
<evidence type="ECO:0000256" key="5">
    <source>
        <dbReference type="ARBA" id="ARBA00023273"/>
    </source>
</evidence>
<dbReference type="InterPro" id="IPR013783">
    <property type="entry name" value="Ig-like_fold"/>
</dbReference>
<evidence type="ECO:0000313" key="8">
    <source>
        <dbReference type="EMBL" id="CAO80453.1"/>
    </source>
</evidence>
<dbReference type="STRING" id="459349.CLOAM0565"/>
<dbReference type="KEGG" id="caci:CLOAM0565"/>
<feature type="domain" description="Fibronectin type-III" evidence="7">
    <location>
        <begin position="430"/>
        <end position="526"/>
    </location>
</feature>
<keyword evidence="3" id="KW-0963">Cytoplasm</keyword>
<dbReference type="InterPro" id="IPR011628">
    <property type="entry name" value="Cleaved_adhesin"/>
</dbReference>
<dbReference type="NCBIfam" id="NF012200">
    <property type="entry name" value="choice_anch_D"/>
    <property type="match status" value="2"/>
</dbReference>
<sequence>MKKLLLITLALVIAALAFAQTDITIGTGTSTGRYPFNDYFVYSRSQCIYLESEIGYPGTINKLRWYRSDTGADASAIGTTQIWLKTVTNTVFTDVNWEDPGTLVYEIANIDLGSGGGWYEVDITDFNYTGGNLLVSVYTQNAPYTAPHSYWYYTATTGYNRCRLGSSDSVNPPPLSLSTARPNIQINMTTSNPTSAPNPAVLVSPANDAWAMIGDILSWNSGGGFPSSYDVYFGTSSTPPLVSDNQTALTYTPTLAAGNTYYWKVVPANLIGEATGCPTWSFKTPTTTQVAESFENTSFPPAGWANPGTWSRSTSYAKQGVASAYKYPYDTSKYILSTPKVTITGTSTLNLWTLCSSTSGTIEVISSPDRITWTQLSSITHSATYTWYNTVVDLSSLAGNNYYLGVRTGGQSYTSYYVDLMIGPDITPEVPGAPTLSTPADLATNVNELTTFTWTAPTTGGVPTGYKLYCDTNNPPTTLKADLNALTYTLTTPLAYNTTYFWTVLAYNGVGNGPTATVRSFTTRADPIISTFPWVEDFGTTTNFPPLNWSRLTGLYPSETPTSTTSGWNYDDFANVVTTPQNMSGRLNIWSTSTKYWLVTPPIAIPGAGYELKFDLALTTYNGIATPPTPGEQADDKFIVLISDSALMTNPIVLREWNNTGSTYVFDNISPSGENHIISLNTYSGTKYLAFYGESTVAGGDNNVYVDNVTVREIPTAPIISCNPTSWDFGQTIINTTKTKDFTISNTGTGTLNVSSIVIAGDYYTLLTNPAPVGLTTGQTATFTVQYAPTAAGTHNGTVTITDNRGVTTVNLSAVCYDPTITSAQLPYSNGFEDTWTGTPPAPVLGWTVINANTDSYTWRRGPTYIDAHTGDYVAQGMGNTDDWLITPPIQASEDLRIKWWDAVESASYPNTYTVLVSTTDNNIASFTNNLGTFTCNLTTWTEHTLNLNAFTGNRIYVAFHQTASGSTYYDFGIDDFLLEAIPAAPVFNYSPTSIAFGTGFVNTPTAYQNVTVTNTGAGVLNLAVADVNIIGADASMFSFDPVNLPAELGSAQSVIIPVRYNPTAIGNHTATLQMVYNATNYDVTLSGNALGEHALYQGFEGDTFPPAGWATATTPWEIYTTYAHTGTKSVKSGYTAGTWWLMTPTLAIEDGANTLTFWYRDNSESSSWDYVDEYTYVMLSTTGNAPENFNTILWTGDYLTFTTTWQMASIDLSAYNGQNVVIAFKSVHTGGNFRIIDDVAGPNLYVPSGPPDPVILTYPANGATGIPQTGFNLTWTQATTGGIPSYYAVYMSQDEETIYDDYRWETTNTYFNPVTEGGITFNYLDRWYWTVEAINDDGSAVVEPAYSFEIQSDPRVNIPYAQDFGTDGTWPLNWSQTYSGGVTSNRWTLSNTNSAGGTAYEMMASWASGTGISRLIAPPLNTDGIANVAINFNTYYNDYAAGITAKVQYSFDLNTWYDTPWSIISGSGDVTGNQTALITGLTNHPTTYVAWVLDGNHYQFDYWYIDDVAISLPPDHDVKVVSYDVENQVVPENTVVTPIATVGNNGLNTETFAVTCTIGTYSSTQTVTGLALGATQQVTFTPLTPTLWSAESVVITTNLVGDEVPDNNTLYDALICLPLNVTGLANNAQTDQFVQFNLANPGVLNALPNGYTGSYFIAGADWKNGQWMGVEYDDGTLATDNYVNIDPLTGVYTDQGDLGAAIMGNAWDDTHDIMYGVSSTGYLYVMDPATGAIGVGDSLWYNLEGTNYSITNLGGLMIDIAYDNTNNILYGIDLGNDCLWTINPATYELTLVGFLGIDLNYAQDAAFDQDSGLLYLAGYAGGGALYWIDTTYGGAYKVGKFTASGYELTAFAIPYGTLATAPVATISGTGQLSWTPVTGAVAYNVYSADDPYGTYTLEATVRGTTYTGPTAPKKFYKVTAVGGRQQTNHQEIRFREPIKHNGKLNQNDRYEFGPVNGFSMRSK</sequence>
<reference evidence="8 9" key="1">
    <citation type="journal article" date="2008" name="J. Bacteriol.">
        <title>'Candidatus Cloacamonas acidaminovorans': genome sequence reconstruction provides a first glimpse of a new bacterial division.</title>
        <authorList>
            <person name="Pelletier E."/>
            <person name="Kreimeyer A."/>
            <person name="Bocs S."/>
            <person name="Rouy Z."/>
            <person name="Gyapay G."/>
            <person name="Chouari R."/>
            <person name="Riviere D."/>
            <person name="Ganesan A."/>
            <person name="Daegelen P."/>
            <person name="Sghir A."/>
            <person name="Cohen G.N."/>
            <person name="Medigue C."/>
            <person name="Weissenbach J."/>
            <person name="Le Paslier D."/>
        </authorList>
    </citation>
    <scope>NUCLEOTIDE SEQUENCE [LARGE SCALE GENOMIC DNA]</scope>
    <source>
        <strain evidence="9">Evry</strain>
    </source>
</reference>
<dbReference type="EMBL" id="CU466930">
    <property type="protein sequence ID" value="CAO80453.1"/>
    <property type="molecule type" value="Genomic_DNA"/>
</dbReference>
<dbReference type="eggNOG" id="COG4412">
    <property type="taxonomic scope" value="Bacteria"/>
</dbReference>
<keyword evidence="4" id="KW-0969">Cilium</keyword>
<evidence type="ECO:0000256" key="3">
    <source>
        <dbReference type="ARBA" id="ARBA00022490"/>
    </source>
</evidence>
<dbReference type="InterPro" id="IPR003961">
    <property type="entry name" value="FN3_dom"/>
</dbReference>
<dbReference type="Gene3D" id="2.60.40.10">
    <property type="entry name" value="Immunoglobulins"/>
    <property type="match status" value="5"/>
</dbReference>
<dbReference type="Pfam" id="PF00041">
    <property type="entry name" value="fn3"/>
    <property type="match status" value="1"/>
</dbReference>
<dbReference type="Gene3D" id="2.60.120.200">
    <property type="match status" value="3"/>
</dbReference>
<keyword evidence="9" id="KW-1185">Reference proteome</keyword>
<comment type="subcellular location">
    <subcellularLocation>
        <location evidence="1">Cell projection</location>
        <location evidence="1">Cilium</location>
    </subcellularLocation>
    <subcellularLocation>
        <location evidence="2">Cytoplasm</location>
    </subcellularLocation>
</comment>
<dbReference type="SUPFAM" id="SSF50969">
    <property type="entry name" value="YVTN repeat-like/Quinoprotein amine dehydrogenase"/>
    <property type="match status" value="1"/>
</dbReference>
<accession>B0VGL6</accession>
<dbReference type="InterPro" id="IPR011044">
    <property type="entry name" value="Quino_amine_DH_bsu"/>
</dbReference>
<evidence type="ECO:0000256" key="6">
    <source>
        <dbReference type="SAM" id="SignalP"/>
    </source>
</evidence>
<dbReference type="OrthoDB" id="975384at2"/>
<dbReference type="PROSITE" id="PS50853">
    <property type="entry name" value="FN3"/>
    <property type="match status" value="1"/>
</dbReference>
<name>B0VGL6_CLOAI</name>
<dbReference type="Pfam" id="PF07675">
    <property type="entry name" value="Cleaved_Adhesin"/>
    <property type="match status" value="2"/>
</dbReference>
<dbReference type="GO" id="GO:0005737">
    <property type="term" value="C:cytoplasm"/>
    <property type="evidence" value="ECO:0007669"/>
    <property type="project" value="UniProtKB-SubCell"/>
</dbReference>